<dbReference type="eggNOG" id="COG0115">
    <property type="taxonomic scope" value="Bacteria"/>
</dbReference>
<keyword evidence="3 5" id="KW-0663">Pyridoxal phosphate</keyword>
<comment type="cofactor">
    <cofactor evidence="1 5">
        <name>pyridoxal 5'-phosphate</name>
        <dbReference type="ChEBI" id="CHEBI:597326"/>
    </cofactor>
</comment>
<dbReference type="InterPro" id="IPR043132">
    <property type="entry name" value="BCAT-like_C"/>
</dbReference>
<dbReference type="InterPro" id="IPR036038">
    <property type="entry name" value="Aminotransferase-like"/>
</dbReference>
<organism evidence="6 7">
    <name type="scientific">Dethiobacter alkaliphilus AHT 1</name>
    <dbReference type="NCBI Taxonomy" id="555088"/>
    <lineage>
        <taxon>Bacteria</taxon>
        <taxon>Bacillati</taxon>
        <taxon>Bacillota</taxon>
        <taxon>Dethiobacteria</taxon>
        <taxon>Dethiobacterales</taxon>
        <taxon>Dethiobacteraceae</taxon>
        <taxon>Dethiobacter</taxon>
    </lineage>
</organism>
<dbReference type="InterPro" id="IPR050571">
    <property type="entry name" value="Class-IV_PLP-Dep_Aminotrnsfr"/>
</dbReference>
<dbReference type="AlphaFoldDB" id="C0GCY2"/>
<dbReference type="STRING" id="555088.DealDRAFT_0341"/>
<accession>C0GCY2</accession>
<comment type="caution">
    <text evidence="6">The sequence shown here is derived from an EMBL/GenBank/DDBJ whole genome shotgun (WGS) entry which is preliminary data.</text>
</comment>
<keyword evidence="6" id="KW-0808">Transferase</keyword>
<dbReference type="GO" id="GO:0008483">
    <property type="term" value="F:transaminase activity"/>
    <property type="evidence" value="ECO:0007669"/>
    <property type="project" value="UniProtKB-KW"/>
</dbReference>
<evidence type="ECO:0000256" key="1">
    <source>
        <dbReference type="ARBA" id="ARBA00001933"/>
    </source>
</evidence>
<dbReference type="Proteomes" id="UP000006443">
    <property type="component" value="Unassembled WGS sequence"/>
</dbReference>
<keyword evidence="6" id="KW-0032">Aminotransferase</keyword>
<dbReference type="Gene3D" id="3.20.10.10">
    <property type="entry name" value="D-amino Acid Aminotransferase, subunit A, domain 2"/>
    <property type="match status" value="1"/>
</dbReference>
<dbReference type="EMBL" id="ACJM01000001">
    <property type="protein sequence ID" value="EEG79067.1"/>
    <property type="molecule type" value="Genomic_DNA"/>
</dbReference>
<proteinExistence type="inferred from homology"/>
<dbReference type="GO" id="GO:0008652">
    <property type="term" value="P:amino acid biosynthetic process"/>
    <property type="evidence" value="ECO:0007669"/>
    <property type="project" value="UniProtKB-ARBA"/>
</dbReference>
<sequence>MTDYIFLNGTLVMARTGRIGVTDRSYLLGDGLFETILVKDGKPVYLQEHLRRLLTSCTYLQYQPPTKDVLCEAVQEVIAANSLTTGSLRLTVSPGESQGLLPKEGSALNILVTFRRGEPYAAELYERGFRAIIAQSTRRNEYSPLSHHKTTNFLDSILARKEAQAAGCDEAILVNTSGHVAEGSVSNLFIVQNGQVLTPRVEDGALAGIMRHKVLELCQTLSIPAGEESLTAQQLEQAEEAFLTNSLLGVMPLAQIQSTVFKDRTITDQLAKSFIVN</sequence>
<comment type="similarity">
    <text evidence="2 4">Belongs to the class-IV pyridoxal-phosphate-dependent aminotransferase family.</text>
</comment>
<evidence type="ECO:0000256" key="3">
    <source>
        <dbReference type="ARBA" id="ARBA00022898"/>
    </source>
</evidence>
<evidence type="ECO:0000256" key="2">
    <source>
        <dbReference type="ARBA" id="ARBA00009320"/>
    </source>
</evidence>
<dbReference type="GO" id="GO:0005829">
    <property type="term" value="C:cytosol"/>
    <property type="evidence" value="ECO:0007669"/>
    <property type="project" value="TreeGrafter"/>
</dbReference>
<dbReference type="InterPro" id="IPR043131">
    <property type="entry name" value="BCAT-like_N"/>
</dbReference>
<evidence type="ECO:0000256" key="4">
    <source>
        <dbReference type="RuleBase" id="RU004106"/>
    </source>
</evidence>
<name>C0GCY2_DETAL</name>
<keyword evidence="7" id="KW-1185">Reference proteome</keyword>
<gene>
    <name evidence="6" type="ORF">DealDRAFT_0341</name>
</gene>
<dbReference type="PANTHER" id="PTHR42743:SF11">
    <property type="entry name" value="AMINODEOXYCHORISMATE LYASE"/>
    <property type="match status" value="1"/>
</dbReference>
<dbReference type="Gene3D" id="3.30.470.10">
    <property type="match status" value="1"/>
</dbReference>
<dbReference type="PANTHER" id="PTHR42743">
    <property type="entry name" value="AMINO-ACID AMINOTRANSFERASE"/>
    <property type="match status" value="1"/>
</dbReference>
<dbReference type="RefSeq" id="WP_008514252.1">
    <property type="nucleotide sequence ID" value="NZ_ACJM01000001.1"/>
</dbReference>
<dbReference type="InterPro" id="IPR018300">
    <property type="entry name" value="Aminotrans_IV_CS"/>
</dbReference>
<dbReference type="InterPro" id="IPR001544">
    <property type="entry name" value="Aminotrans_IV"/>
</dbReference>
<dbReference type="FunFam" id="3.20.10.10:FF:000002">
    <property type="entry name" value="D-alanine aminotransferase"/>
    <property type="match status" value="1"/>
</dbReference>
<evidence type="ECO:0000313" key="6">
    <source>
        <dbReference type="EMBL" id="EEG79067.1"/>
    </source>
</evidence>
<evidence type="ECO:0000313" key="7">
    <source>
        <dbReference type="Proteomes" id="UP000006443"/>
    </source>
</evidence>
<dbReference type="PROSITE" id="PS00770">
    <property type="entry name" value="AA_TRANSFER_CLASS_4"/>
    <property type="match status" value="1"/>
</dbReference>
<evidence type="ECO:0000256" key="5">
    <source>
        <dbReference type="RuleBase" id="RU004516"/>
    </source>
</evidence>
<protein>
    <submittedName>
        <fullName evidence="6">Aminotransferase class IV</fullName>
    </submittedName>
</protein>
<dbReference type="OrthoDB" id="9805628at2"/>
<dbReference type="SUPFAM" id="SSF56752">
    <property type="entry name" value="D-aminoacid aminotransferase-like PLP-dependent enzymes"/>
    <property type="match status" value="1"/>
</dbReference>
<dbReference type="CDD" id="cd00449">
    <property type="entry name" value="PLPDE_IV"/>
    <property type="match status" value="1"/>
</dbReference>
<reference evidence="6 7" key="1">
    <citation type="submission" date="2009-02" db="EMBL/GenBank/DDBJ databases">
        <title>Sequencing of the draft genome and assembly of Dethiobacter alkaliphilus AHT 1.</title>
        <authorList>
            <consortium name="US DOE Joint Genome Institute (JGI-PGF)"/>
            <person name="Lucas S."/>
            <person name="Copeland A."/>
            <person name="Lapidus A."/>
            <person name="Glavina del Rio T."/>
            <person name="Dalin E."/>
            <person name="Tice H."/>
            <person name="Bruce D."/>
            <person name="Goodwin L."/>
            <person name="Pitluck S."/>
            <person name="Larimer F."/>
            <person name="Land M.L."/>
            <person name="Hauser L."/>
            <person name="Muyzer G."/>
        </authorList>
    </citation>
    <scope>NUCLEOTIDE SEQUENCE [LARGE SCALE GENOMIC DNA]</scope>
    <source>
        <strain evidence="6 7">AHT 1</strain>
    </source>
</reference>
<dbReference type="Pfam" id="PF01063">
    <property type="entry name" value="Aminotran_4"/>
    <property type="match status" value="1"/>
</dbReference>
<dbReference type="GO" id="GO:0046394">
    <property type="term" value="P:carboxylic acid biosynthetic process"/>
    <property type="evidence" value="ECO:0007669"/>
    <property type="project" value="UniProtKB-ARBA"/>
</dbReference>